<dbReference type="Proteomes" id="UP001164746">
    <property type="component" value="Chromosome 8"/>
</dbReference>
<evidence type="ECO:0008006" key="3">
    <source>
        <dbReference type="Google" id="ProtNLM"/>
    </source>
</evidence>
<evidence type="ECO:0000313" key="2">
    <source>
        <dbReference type="Proteomes" id="UP001164746"/>
    </source>
</evidence>
<reference evidence="1" key="1">
    <citation type="submission" date="2022-11" db="EMBL/GenBank/DDBJ databases">
        <title>Centuries of genome instability and evolution in soft-shell clam transmissible cancer (bioRxiv).</title>
        <authorList>
            <person name="Hart S.F.M."/>
            <person name="Yonemitsu M.A."/>
            <person name="Giersch R.M."/>
            <person name="Beal B.F."/>
            <person name="Arriagada G."/>
            <person name="Davis B.W."/>
            <person name="Ostrander E.A."/>
            <person name="Goff S.P."/>
            <person name="Metzger M.J."/>
        </authorList>
    </citation>
    <scope>NUCLEOTIDE SEQUENCE</scope>
    <source>
        <strain evidence="1">MELC-2E11</strain>
        <tissue evidence="1">Siphon/mantle</tissue>
    </source>
</reference>
<keyword evidence="2" id="KW-1185">Reference proteome</keyword>
<organism evidence="1 2">
    <name type="scientific">Mya arenaria</name>
    <name type="common">Soft-shell clam</name>
    <dbReference type="NCBI Taxonomy" id="6604"/>
    <lineage>
        <taxon>Eukaryota</taxon>
        <taxon>Metazoa</taxon>
        <taxon>Spiralia</taxon>
        <taxon>Lophotrochozoa</taxon>
        <taxon>Mollusca</taxon>
        <taxon>Bivalvia</taxon>
        <taxon>Autobranchia</taxon>
        <taxon>Heteroconchia</taxon>
        <taxon>Euheterodonta</taxon>
        <taxon>Imparidentia</taxon>
        <taxon>Neoheterodontei</taxon>
        <taxon>Myida</taxon>
        <taxon>Myoidea</taxon>
        <taxon>Myidae</taxon>
        <taxon>Mya</taxon>
    </lineage>
</organism>
<accession>A0ABY7EQM1</accession>
<sequence length="127" mass="14056">MRQSKDDYELGLLFDLSKSVISRIVNTWISFINCLNQRTVMADRGIMVQDLFASKNVAVNTPTMLCGKSQLEPEAVHSQRQAHEIKTGACGTVLMEDKKWLGATSTTGGERSIQATNIPRKATILND</sequence>
<gene>
    <name evidence="1" type="ORF">MAR_026472</name>
</gene>
<evidence type="ECO:0000313" key="1">
    <source>
        <dbReference type="EMBL" id="WAR12292.1"/>
    </source>
</evidence>
<proteinExistence type="predicted"/>
<dbReference type="EMBL" id="CP111019">
    <property type="protein sequence ID" value="WAR12292.1"/>
    <property type="molecule type" value="Genomic_DNA"/>
</dbReference>
<name>A0ABY7EQM1_MYAAR</name>
<protein>
    <recommendedName>
        <fullName evidence="3">Transposase Helix-turn-helix domain-containing protein</fullName>
    </recommendedName>
</protein>